<comment type="caution">
    <text evidence="2">The sequence shown here is derived from an EMBL/GenBank/DDBJ whole genome shotgun (WGS) entry which is preliminary data.</text>
</comment>
<dbReference type="AlphaFoldDB" id="A0A964T9W6"/>
<dbReference type="EMBL" id="SPKJ01000113">
    <property type="protein sequence ID" value="MYZ50007.1"/>
    <property type="molecule type" value="Genomic_DNA"/>
</dbReference>
<dbReference type="PANTHER" id="PTHR36839:SF1">
    <property type="entry name" value="METALLO-BETA-LACTAMASE FAMILY PROTEIN (AFU_ORTHOLOGUE AFUA_5G12770)"/>
    <property type="match status" value="1"/>
</dbReference>
<dbReference type="Gene3D" id="3.60.15.10">
    <property type="entry name" value="Ribonuclease Z/Hydroxyacylglutathione hydrolase-like"/>
    <property type="match status" value="1"/>
</dbReference>
<dbReference type="RefSeq" id="WP_161142342.1">
    <property type="nucleotide sequence ID" value="NZ_SPKJ01000113.1"/>
</dbReference>
<dbReference type="InterPro" id="IPR001279">
    <property type="entry name" value="Metallo-B-lactamas"/>
</dbReference>
<gene>
    <name evidence="2" type="ORF">E4O86_20075</name>
</gene>
<feature type="domain" description="Metallo-beta-lactamase" evidence="1">
    <location>
        <begin position="73"/>
        <end position="242"/>
    </location>
</feature>
<name>A0A964T9W6_9HYPH</name>
<dbReference type="SUPFAM" id="SSF56281">
    <property type="entry name" value="Metallo-hydrolase/oxidoreductase"/>
    <property type="match status" value="1"/>
</dbReference>
<sequence>MTPFICETCGTQFAPSAEPPSRCPVCDDERQYVGPGGQRWTTLQSLRAGHANVVRACEPGLFSIRTEPSFAIGQRAFLLVTPAGNLLWDCVALLDEATETFVRGLGGLAAIAISHPHYYTTMAEWAEAFDAPVLLHEADRQWVMRPSARIRFWPGEQLGIADGLTLVRCGGHFAGGTALHWAAGASGAGALLPGDVLQVVQDRRHVSFMRSYPNLIPLSAGSVRRIVEAVSPLPFETVYGAFAGRTIARDGKAAVIRSAERYIRAVSGEGPADAERAGGAP</sequence>
<dbReference type="PANTHER" id="PTHR36839">
    <property type="entry name" value="METALLO-BETA-LACTAMASE FAMILY PROTEIN (AFU_ORTHOLOGUE AFUA_5G12770)"/>
    <property type="match status" value="1"/>
</dbReference>
<evidence type="ECO:0000259" key="1">
    <source>
        <dbReference type="SMART" id="SM00849"/>
    </source>
</evidence>
<accession>A0A964T9W6</accession>
<dbReference type="SMART" id="SM00849">
    <property type="entry name" value="Lactamase_B"/>
    <property type="match status" value="1"/>
</dbReference>
<dbReference type="OrthoDB" id="2373347at2"/>
<evidence type="ECO:0000313" key="3">
    <source>
        <dbReference type="Proteomes" id="UP000773614"/>
    </source>
</evidence>
<protein>
    <submittedName>
        <fullName evidence="2">MBL fold metallo-hydrolase</fullName>
    </submittedName>
</protein>
<reference evidence="2" key="1">
    <citation type="submission" date="2019-03" db="EMBL/GenBank/DDBJ databases">
        <title>Afifella sp. nov., isolated from activated sludge.</title>
        <authorList>
            <person name="Li Q."/>
            <person name="Liu Y."/>
        </authorList>
    </citation>
    <scope>NUCLEOTIDE SEQUENCE</scope>
    <source>
        <strain evidence="2">L72</strain>
    </source>
</reference>
<dbReference type="InterPro" id="IPR036866">
    <property type="entry name" value="RibonucZ/Hydroxyglut_hydro"/>
</dbReference>
<organism evidence="2 3">
    <name type="scientific">Propylenella binzhouense</name>
    <dbReference type="NCBI Taxonomy" id="2555902"/>
    <lineage>
        <taxon>Bacteria</taxon>
        <taxon>Pseudomonadati</taxon>
        <taxon>Pseudomonadota</taxon>
        <taxon>Alphaproteobacteria</taxon>
        <taxon>Hyphomicrobiales</taxon>
        <taxon>Propylenellaceae</taxon>
        <taxon>Propylenella</taxon>
    </lineage>
</organism>
<proteinExistence type="predicted"/>
<evidence type="ECO:0000313" key="2">
    <source>
        <dbReference type="EMBL" id="MYZ50007.1"/>
    </source>
</evidence>
<keyword evidence="3" id="KW-1185">Reference proteome</keyword>
<dbReference type="Proteomes" id="UP000773614">
    <property type="component" value="Unassembled WGS sequence"/>
</dbReference>